<evidence type="ECO:0000313" key="1">
    <source>
        <dbReference type="EMBL" id="KIJ43498.1"/>
    </source>
</evidence>
<protein>
    <submittedName>
        <fullName evidence="1">Uncharacterized protein</fullName>
    </submittedName>
</protein>
<evidence type="ECO:0000313" key="2">
    <source>
        <dbReference type="Proteomes" id="UP000054279"/>
    </source>
</evidence>
<accession>A0A0C9UKC0</accession>
<dbReference type="AlphaFoldDB" id="A0A0C9UKC0"/>
<gene>
    <name evidence="1" type="ORF">M422DRAFT_253055</name>
</gene>
<proteinExistence type="predicted"/>
<sequence>MAKSASVGAMQADGVVRPEAIMNIEYAADAVVKIADSLNTVQVREMKIRSTKMSLVGRG</sequence>
<reference evidence="1 2" key="1">
    <citation type="submission" date="2014-06" db="EMBL/GenBank/DDBJ databases">
        <title>Evolutionary Origins and Diversification of the Mycorrhizal Mutualists.</title>
        <authorList>
            <consortium name="DOE Joint Genome Institute"/>
            <consortium name="Mycorrhizal Genomics Consortium"/>
            <person name="Kohler A."/>
            <person name="Kuo A."/>
            <person name="Nagy L.G."/>
            <person name="Floudas D."/>
            <person name="Copeland A."/>
            <person name="Barry K.W."/>
            <person name="Cichocki N."/>
            <person name="Veneault-Fourrey C."/>
            <person name="LaButti K."/>
            <person name="Lindquist E.A."/>
            <person name="Lipzen A."/>
            <person name="Lundell T."/>
            <person name="Morin E."/>
            <person name="Murat C."/>
            <person name="Riley R."/>
            <person name="Ohm R."/>
            <person name="Sun H."/>
            <person name="Tunlid A."/>
            <person name="Henrissat B."/>
            <person name="Grigoriev I.V."/>
            <person name="Hibbett D.S."/>
            <person name="Martin F."/>
        </authorList>
    </citation>
    <scope>NUCLEOTIDE SEQUENCE [LARGE SCALE GENOMIC DNA]</scope>
    <source>
        <strain evidence="1 2">SS14</strain>
    </source>
</reference>
<dbReference type="Proteomes" id="UP000054279">
    <property type="component" value="Unassembled WGS sequence"/>
</dbReference>
<keyword evidence="2" id="KW-1185">Reference proteome</keyword>
<dbReference type="EMBL" id="KN837122">
    <property type="protein sequence ID" value="KIJ43498.1"/>
    <property type="molecule type" value="Genomic_DNA"/>
</dbReference>
<organism evidence="1 2">
    <name type="scientific">Sphaerobolus stellatus (strain SS14)</name>
    <dbReference type="NCBI Taxonomy" id="990650"/>
    <lineage>
        <taxon>Eukaryota</taxon>
        <taxon>Fungi</taxon>
        <taxon>Dikarya</taxon>
        <taxon>Basidiomycota</taxon>
        <taxon>Agaricomycotina</taxon>
        <taxon>Agaricomycetes</taxon>
        <taxon>Phallomycetidae</taxon>
        <taxon>Geastrales</taxon>
        <taxon>Sphaerobolaceae</taxon>
        <taxon>Sphaerobolus</taxon>
    </lineage>
</organism>
<dbReference type="HOGENOM" id="CLU_2962401_0_0_1"/>
<dbReference type="OrthoDB" id="1933717at2759"/>
<name>A0A0C9UKC0_SPHS4</name>